<evidence type="ECO:0000256" key="5">
    <source>
        <dbReference type="ARBA" id="ARBA00023128"/>
    </source>
</evidence>
<dbReference type="SMART" id="SM00978">
    <property type="entry name" value="Tim44"/>
    <property type="match status" value="1"/>
</dbReference>
<dbReference type="GO" id="GO:0051087">
    <property type="term" value="F:protein-folding chaperone binding"/>
    <property type="evidence" value="ECO:0007669"/>
    <property type="project" value="TreeGrafter"/>
</dbReference>
<organism evidence="8 9">
    <name type="scientific">Mitosporidium daphniae</name>
    <dbReference type="NCBI Taxonomy" id="1485682"/>
    <lineage>
        <taxon>Eukaryota</taxon>
        <taxon>Fungi</taxon>
        <taxon>Fungi incertae sedis</taxon>
        <taxon>Microsporidia</taxon>
        <taxon>Mitosporidium</taxon>
    </lineage>
</organism>
<dbReference type="Proteomes" id="UP000029725">
    <property type="component" value="Unassembled WGS sequence"/>
</dbReference>
<dbReference type="AlphaFoldDB" id="A0A098VSY9"/>
<evidence type="ECO:0000256" key="3">
    <source>
        <dbReference type="ARBA" id="ARBA00022792"/>
    </source>
</evidence>
<keyword evidence="3" id="KW-0999">Mitochondrion inner membrane</keyword>
<dbReference type="InterPro" id="IPR032710">
    <property type="entry name" value="NTF2-like_dom_sf"/>
</dbReference>
<dbReference type="Gene3D" id="3.10.450.240">
    <property type="match status" value="1"/>
</dbReference>
<accession>A0A098VSY9</accession>
<dbReference type="HOGENOM" id="CLU_020932_1_1_1"/>
<evidence type="ECO:0000256" key="1">
    <source>
        <dbReference type="ARBA" id="ARBA00004273"/>
    </source>
</evidence>
<feature type="domain" description="Tim44-like" evidence="7">
    <location>
        <begin position="273"/>
        <end position="419"/>
    </location>
</feature>
<evidence type="ECO:0000259" key="7">
    <source>
        <dbReference type="SMART" id="SM00978"/>
    </source>
</evidence>
<dbReference type="EMBL" id="JMKJ01000499">
    <property type="protein sequence ID" value="KGG50821.1"/>
    <property type="molecule type" value="Genomic_DNA"/>
</dbReference>
<gene>
    <name evidence="8" type="ORF">DI09_54p130</name>
</gene>
<dbReference type="PANTHER" id="PTHR10721">
    <property type="entry name" value="MITOCHONDRIAL IMPORT INNER MEMBRANE TRANSLOCASE SUBUNIT TIM44"/>
    <property type="match status" value="1"/>
</dbReference>
<keyword evidence="5" id="KW-0496">Mitochondrion</keyword>
<protein>
    <submittedName>
        <fullName evidence="8">Mitochondrial import inner membrane translocase subunit TIM44</fullName>
    </submittedName>
</protein>
<dbReference type="GeneID" id="25260290"/>
<evidence type="ECO:0000256" key="2">
    <source>
        <dbReference type="ARBA" id="ARBA00009597"/>
    </source>
</evidence>
<dbReference type="GO" id="GO:0005743">
    <property type="term" value="C:mitochondrial inner membrane"/>
    <property type="evidence" value="ECO:0007669"/>
    <property type="project" value="UniProtKB-SubCell"/>
</dbReference>
<sequence length="426" mass="46872">MLFKRLLPAARVIGVRWNSGSKKGIFSEILDSVRNEVSKDDELQASLTRMEARLTDVKQNPALRAVKDATKTLLSKNAHLVNELSRLQKKGDELIISRLGRRRAKKSTLGASPSTPPASMASKVLDATRETVSESKIIKNFSRSVSSVQSTLVDETDSYLYGGFSHRELRRHAVAKRKSPNSAGSKLPIVEENPDAGTALSISEQVSTIKGRVSNALSTAWSNLCQQNPVIKKAFEVRRSYEESNNIFVFLARSLTSTVSSPFKSFLFKESETAQVVKEIRQMDPSFSVESFLAEATKVIIPDILEAIILLDRPALKSWCSESLFAALSATLSPHLIGEGQILDLRHVDLVTAKISNDLPILVVSFSTQQISCIKNSITGEVSRGSLDSIESVFYMWALAKTPDVDPLTGGWRLIEMSARDARSGF</sequence>
<dbReference type="GO" id="GO:0030150">
    <property type="term" value="P:protein import into mitochondrial matrix"/>
    <property type="evidence" value="ECO:0007669"/>
    <property type="project" value="TreeGrafter"/>
</dbReference>
<dbReference type="Pfam" id="PF04280">
    <property type="entry name" value="Tim44"/>
    <property type="match status" value="1"/>
</dbReference>
<comment type="caution">
    <text evidence="8">The sequence shown here is derived from an EMBL/GenBank/DDBJ whole genome shotgun (WGS) entry which is preliminary data.</text>
</comment>
<dbReference type="VEuPathDB" id="MicrosporidiaDB:DI09_54p130"/>
<keyword evidence="9" id="KW-1185">Reference proteome</keyword>
<keyword evidence="6" id="KW-0472">Membrane</keyword>
<dbReference type="InterPro" id="IPR007379">
    <property type="entry name" value="Tim44-like_dom"/>
</dbReference>
<dbReference type="PANTHER" id="PTHR10721:SF1">
    <property type="entry name" value="MITOCHONDRIAL IMPORT INNER MEMBRANE TRANSLOCASE SUBUNIT TIM44"/>
    <property type="match status" value="1"/>
</dbReference>
<comment type="subcellular location">
    <subcellularLocation>
        <location evidence="1">Mitochondrion inner membrane</location>
    </subcellularLocation>
</comment>
<evidence type="ECO:0000313" key="9">
    <source>
        <dbReference type="Proteomes" id="UP000029725"/>
    </source>
</evidence>
<comment type="similarity">
    <text evidence="2">Belongs to the Tim44 family.</text>
</comment>
<evidence type="ECO:0000313" key="8">
    <source>
        <dbReference type="EMBL" id="KGG50821.1"/>
    </source>
</evidence>
<name>A0A098VSY9_9MICR</name>
<keyword evidence="4" id="KW-0809">Transit peptide</keyword>
<dbReference type="InterPro" id="IPR039544">
    <property type="entry name" value="Tim44-like"/>
</dbReference>
<evidence type="ECO:0000256" key="6">
    <source>
        <dbReference type="ARBA" id="ARBA00023136"/>
    </source>
</evidence>
<evidence type="ECO:0000256" key="4">
    <source>
        <dbReference type="ARBA" id="ARBA00022946"/>
    </source>
</evidence>
<reference evidence="8 9" key="1">
    <citation type="submission" date="2014-04" db="EMBL/GenBank/DDBJ databases">
        <title>A new species of microsporidia sheds light on the evolution of extreme parasitism.</title>
        <authorList>
            <person name="Haag K.L."/>
            <person name="James T.Y."/>
            <person name="Larsson R."/>
            <person name="Schaer T.M."/>
            <person name="Refardt D."/>
            <person name="Pombert J.-F."/>
            <person name="Ebert D."/>
        </authorList>
    </citation>
    <scope>NUCLEOTIDE SEQUENCE [LARGE SCALE GENOMIC DNA]</scope>
    <source>
        <strain evidence="8 9">UGP3</strain>
        <tissue evidence="8">Spores</tissue>
    </source>
</reference>
<dbReference type="RefSeq" id="XP_013237248.1">
    <property type="nucleotide sequence ID" value="XM_013381794.1"/>
</dbReference>
<dbReference type="SUPFAM" id="SSF54427">
    <property type="entry name" value="NTF2-like"/>
    <property type="match status" value="1"/>
</dbReference>
<proteinExistence type="inferred from homology"/>
<dbReference type="OrthoDB" id="10265990at2759"/>